<comment type="subcellular location">
    <subcellularLocation>
        <location evidence="1">Cytoplasm</location>
    </subcellularLocation>
</comment>
<sequence length="520" mass="59215">MVILTMEDGSVQSPFVGQRVEVAGSRGTILYVGPVPPTKGTWLGVDWDDPSRGKHDGIHGGHRYFQARYSTSGSLVRKEKVNLGQTVIDAVKERYGGDEQIMDEREKEEIQRAFKASLFEMVGFERLSCENYESLTVVGLREHRVSSASEPGDLSKMCPLVEYLDLSRNLLNSWETVAHITTGLTRLSILDLSENRLRHEGYDLEKFKDAFRRVKFINLTRMEYNWEEIVTCAVMWPNINKLEASFNNITSLSTLPSHLLQNLVSLNIEGNNIKSWSEVEKLGKLPLLEYLNICNVGLTKITIDENSRVFPSLRYLLLSENYINNWESISELNKLPSLSELRFRLNPVLEGIDRGTARQIVIARLERLKILNTQEIPLDERRGAEYDYLKNNTRTWMETKSEPQSRAAFLQLHPRYLELSKRYGEIEEGEIAVVSTSLKSFLKEVILVNGPLTLTKKLSPDMTVSRVKSLARRLFNITSSDVSFVLVSQKNALVEVPLDNDMKPLSYYSIESGDSIKIIS</sequence>
<evidence type="ECO:0000256" key="1">
    <source>
        <dbReference type="ARBA" id="ARBA00004496"/>
    </source>
</evidence>
<keyword evidence="5" id="KW-0433">Leucine-rich repeat</keyword>
<keyword evidence="6" id="KW-0677">Repeat</keyword>
<dbReference type="FunFam" id="2.30.30.190:FF:000016">
    <property type="entry name" value="Tubulin-folding cofactor E"/>
    <property type="match status" value="1"/>
</dbReference>
<dbReference type="Gene3D" id="3.10.20.90">
    <property type="entry name" value="Phosphatidylinositol 3-kinase Catalytic Subunit, Chain A, domain 1"/>
    <property type="match status" value="1"/>
</dbReference>
<dbReference type="GO" id="GO:0007010">
    <property type="term" value="P:cytoskeleton organization"/>
    <property type="evidence" value="ECO:0007669"/>
    <property type="project" value="TreeGrafter"/>
</dbReference>
<dbReference type="SMART" id="SM01052">
    <property type="entry name" value="CAP_GLY"/>
    <property type="match status" value="1"/>
</dbReference>
<dbReference type="SUPFAM" id="SSF52058">
    <property type="entry name" value="L domain-like"/>
    <property type="match status" value="1"/>
</dbReference>
<comment type="similarity">
    <text evidence="2">Belongs to the TBCE family.</text>
</comment>
<evidence type="ECO:0000256" key="8">
    <source>
        <dbReference type="ARBA" id="ARBA00026055"/>
    </source>
</evidence>
<evidence type="ECO:0000256" key="6">
    <source>
        <dbReference type="ARBA" id="ARBA00022737"/>
    </source>
</evidence>
<dbReference type="SUPFAM" id="SSF54236">
    <property type="entry name" value="Ubiquitin-like"/>
    <property type="match status" value="1"/>
</dbReference>
<dbReference type="InterPro" id="IPR001611">
    <property type="entry name" value="Leu-rich_rpt"/>
</dbReference>
<dbReference type="Proteomes" id="UP000466442">
    <property type="component" value="Unassembled WGS sequence"/>
</dbReference>
<keyword evidence="4" id="KW-0963">Cytoplasm</keyword>
<keyword evidence="7" id="KW-0143">Chaperone</keyword>
<dbReference type="InterPro" id="IPR000938">
    <property type="entry name" value="CAP-Gly_domain"/>
</dbReference>
<dbReference type="EMBL" id="WIXP02000002">
    <property type="protein sequence ID" value="KAF6214267.1"/>
    <property type="molecule type" value="Genomic_DNA"/>
</dbReference>
<dbReference type="Pfam" id="PF01302">
    <property type="entry name" value="CAP_GLY"/>
    <property type="match status" value="1"/>
</dbReference>
<keyword evidence="11" id="KW-1185">Reference proteome</keyword>
<dbReference type="AlphaFoldDB" id="A0A6A4KE72"/>
<dbReference type="InterPro" id="IPR029071">
    <property type="entry name" value="Ubiquitin-like_domsf"/>
</dbReference>
<dbReference type="PROSITE" id="PS50245">
    <property type="entry name" value="CAP_GLY_2"/>
    <property type="match status" value="1"/>
</dbReference>
<dbReference type="InterPro" id="IPR032675">
    <property type="entry name" value="LRR_dom_sf"/>
</dbReference>
<comment type="caution">
    <text evidence="10">The sequence shown here is derived from an EMBL/GenBank/DDBJ whole genome shotgun (WGS) entry which is preliminary data.</text>
</comment>
<dbReference type="PROSITE" id="PS51450">
    <property type="entry name" value="LRR"/>
    <property type="match status" value="2"/>
</dbReference>
<dbReference type="OrthoDB" id="5273213at2759"/>
<dbReference type="PANTHER" id="PTHR18849:SF0">
    <property type="entry name" value="CILIA- AND FLAGELLA-ASSOCIATED PROTEIN 410-RELATED"/>
    <property type="match status" value="1"/>
</dbReference>
<dbReference type="PANTHER" id="PTHR18849">
    <property type="entry name" value="LEUCINE RICH REPEAT PROTEIN"/>
    <property type="match status" value="1"/>
</dbReference>
<name>A0A6A4KE72_APOLU</name>
<dbReference type="InterPro" id="IPR036859">
    <property type="entry name" value="CAP-Gly_dom_sf"/>
</dbReference>
<evidence type="ECO:0000256" key="4">
    <source>
        <dbReference type="ARBA" id="ARBA00022490"/>
    </source>
</evidence>
<evidence type="ECO:0000256" key="7">
    <source>
        <dbReference type="ARBA" id="ARBA00023186"/>
    </source>
</evidence>
<evidence type="ECO:0000313" key="10">
    <source>
        <dbReference type="EMBL" id="KAF6214267.1"/>
    </source>
</evidence>
<dbReference type="InterPro" id="IPR044079">
    <property type="entry name" value="Ubl_TBCE"/>
</dbReference>
<evidence type="ECO:0000256" key="2">
    <source>
        <dbReference type="ARBA" id="ARBA00006286"/>
    </source>
</evidence>
<evidence type="ECO:0000313" key="11">
    <source>
        <dbReference type="Proteomes" id="UP000466442"/>
    </source>
</evidence>
<evidence type="ECO:0000256" key="5">
    <source>
        <dbReference type="ARBA" id="ARBA00022614"/>
    </source>
</evidence>
<dbReference type="CDD" id="cd17044">
    <property type="entry name" value="Ubl_TBCE"/>
    <property type="match status" value="1"/>
</dbReference>
<accession>A0A6A4KE72</accession>
<proteinExistence type="inferred from homology"/>
<protein>
    <recommendedName>
        <fullName evidence="3">Tubulin-specific chaperone E</fullName>
    </recommendedName>
    <alternativeName>
        <fullName evidence="9">Tubulin-folding cofactor E</fullName>
    </alternativeName>
</protein>
<evidence type="ECO:0000256" key="3">
    <source>
        <dbReference type="ARBA" id="ARBA00015004"/>
    </source>
</evidence>
<evidence type="ECO:0000256" key="9">
    <source>
        <dbReference type="ARBA" id="ARBA00030180"/>
    </source>
</evidence>
<dbReference type="Pfam" id="PF14580">
    <property type="entry name" value="LRR_9"/>
    <property type="match status" value="1"/>
</dbReference>
<dbReference type="Gene3D" id="2.30.30.190">
    <property type="entry name" value="CAP Gly-rich-like domain"/>
    <property type="match status" value="1"/>
</dbReference>
<reference evidence="10" key="1">
    <citation type="journal article" date="2021" name="Mol. Ecol. Resour.">
        <title>Apolygus lucorum genome provides insights into omnivorousness and mesophyll feeding.</title>
        <authorList>
            <person name="Liu Y."/>
            <person name="Liu H."/>
            <person name="Wang H."/>
            <person name="Huang T."/>
            <person name="Liu B."/>
            <person name="Yang B."/>
            <person name="Yin L."/>
            <person name="Li B."/>
            <person name="Zhang Y."/>
            <person name="Zhang S."/>
            <person name="Jiang F."/>
            <person name="Zhang X."/>
            <person name="Ren Y."/>
            <person name="Wang B."/>
            <person name="Wang S."/>
            <person name="Lu Y."/>
            <person name="Wu K."/>
            <person name="Fan W."/>
            <person name="Wang G."/>
        </authorList>
    </citation>
    <scope>NUCLEOTIDE SEQUENCE</scope>
    <source>
        <strain evidence="10">12Hb</strain>
    </source>
</reference>
<dbReference type="SUPFAM" id="SSF74924">
    <property type="entry name" value="Cap-Gly domain"/>
    <property type="match status" value="1"/>
</dbReference>
<organism evidence="10 11">
    <name type="scientific">Apolygus lucorum</name>
    <name type="common">Small green plant bug</name>
    <name type="synonym">Lygocoris lucorum</name>
    <dbReference type="NCBI Taxonomy" id="248454"/>
    <lineage>
        <taxon>Eukaryota</taxon>
        <taxon>Metazoa</taxon>
        <taxon>Ecdysozoa</taxon>
        <taxon>Arthropoda</taxon>
        <taxon>Hexapoda</taxon>
        <taxon>Insecta</taxon>
        <taxon>Pterygota</taxon>
        <taxon>Neoptera</taxon>
        <taxon>Paraneoptera</taxon>
        <taxon>Hemiptera</taxon>
        <taxon>Heteroptera</taxon>
        <taxon>Panheteroptera</taxon>
        <taxon>Cimicomorpha</taxon>
        <taxon>Miridae</taxon>
        <taxon>Mirini</taxon>
        <taxon>Apolygus</taxon>
    </lineage>
</organism>
<dbReference type="Gene3D" id="3.80.10.10">
    <property type="entry name" value="Ribonuclease Inhibitor"/>
    <property type="match status" value="3"/>
</dbReference>
<comment type="subunit">
    <text evidence="8">Supercomplex made of cofactors A to E. Cofactors A and D function by capturing and stabilizing tubulin in a quasi-native conformation. Cofactor E binds to the cofactor D-tubulin complex; interaction with cofactor C then causes the release of tubulin polypeptides that are committed to the native state.</text>
</comment>
<gene>
    <name evidence="10" type="ORF">GE061_009007</name>
</gene>
<dbReference type="GO" id="GO:0005737">
    <property type="term" value="C:cytoplasm"/>
    <property type="evidence" value="ECO:0007669"/>
    <property type="project" value="UniProtKB-SubCell"/>
</dbReference>